<dbReference type="Proteomes" id="UP000600101">
    <property type="component" value="Unassembled WGS sequence"/>
</dbReference>
<dbReference type="EMBL" id="JACOMF010000001">
    <property type="protein sequence ID" value="MBC4013934.1"/>
    <property type="molecule type" value="Genomic_DNA"/>
</dbReference>
<keyword evidence="3" id="KW-1185">Reference proteome</keyword>
<evidence type="ECO:0000313" key="3">
    <source>
        <dbReference type="Proteomes" id="UP000600101"/>
    </source>
</evidence>
<dbReference type="InterPro" id="IPR015168">
    <property type="entry name" value="SsuA/THI5"/>
</dbReference>
<dbReference type="PROSITE" id="PS51318">
    <property type="entry name" value="TAT"/>
    <property type="match status" value="1"/>
</dbReference>
<dbReference type="GO" id="GO:0009228">
    <property type="term" value="P:thiamine biosynthetic process"/>
    <property type="evidence" value="ECO:0007669"/>
    <property type="project" value="InterPro"/>
</dbReference>
<gene>
    <name evidence="2" type="ORF">H7965_01250</name>
</gene>
<evidence type="ECO:0000313" key="2">
    <source>
        <dbReference type="EMBL" id="MBC4013934.1"/>
    </source>
</evidence>
<dbReference type="InterPro" id="IPR027939">
    <property type="entry name" value="NMT1/THI5"/>
</dbReference>
<comment type="caution">
    <text evidence="2">The sequence shown here is derived from an EMBL/GenBank/DDBJ whole genome shotgun (WGS) entry which is preliminary data.</text>
</comment>
<protein>
    <submittedName>
        <fullName evidence="2">ABC transporter substrate-binding protein</fullName>
    </submittedName>
</protein>
<dbReference type="PANTHER" id="PTHR31528:SF3">
    <property type="entry name" value="THIAMINE BIOSYNTHESIS PROTEIN HI_0357-RELATED"/>
    <property type="match status" value="1"/>
</dbReference>
<dbReference type="SUPFAM" id="SSF53850">
    <property type="entry name" value="Periplasmic binding protein-like II"/>
    <property type="match status" value="1"/>
</dbReference>
<proteinExistence type="predicted"/>
<organism evidence="2 3">
    <name type="scientific">Siccirubricoccus deserti</name>
    <dbReference type="NCBI Taxonomy" id="2013562"/>
    <lineage>
        <taxon>Bacteria</taxon>
        <taxon>Pseudomonadati</taxon>
        <taxon>Pseudomonadota</taxon>
        <taxon>Alphaproteobacteria</taxon>
        <taxon>Acetobacterales</taxon>
        <taxon>Roseomonadaceae</taxon>
        <taxon>Siccirubricoccus</taxon>
    </lineage>
</organism>
<evidence type="ECO:0000259" key="1">
    <source>
        <dbReference type="Pfam" id="PF09084"/>
    </source>
</evidence>
<reference evidence="2" key="1">
    <citation type="submission" date="2020-08" db="EMBL/GenBank/DDBJ databases">
        <authorList>
            <person name="Hu Y."/>
            <person name="Nguyen S.V."/>
            <person name="Li F."/>
            <person name="Fanning S."/>
        </authorList>
    </citation>
    <scope>NUCLEOTIDE SEQUENCE</scope>
    <source>
        <strain evidence="2">SYSU D8009</strain>
    </source>
</reference>
<name>A0A9X0QUD6_9PROT</name>
<dbReference type="PANTHER" id="PTHR31528">
    <property type="entry name" value="4-AMINO-5-HYDROXYMETHYL-2-METHYLPYRIMIDINE PHOSPHATE SYNTHASE THI11-RELATED"/>
    <property type="match status" value="1"/>
</dbReference>
<sequence>MAAPPGKGTDPMTVQRYRLSRRAALGLLGAGAPLLVAGPVRAQPRLDRVSFVTNWRAQAEHGGFYQAQAAGLYRKAGLEVDLRTGGPQVNPAQLLLGGRVDMSMGNGLVALNFVRENIPFLCIGAIFQKDMQVLIAHPNTGLSGFEALRGRTILVGAEARVTWWPFLVKKYGLREDQLRPYTFNLQPFLLDKQLVQQGYLGSEPFSIRAAGVNPDTLLIHDAGFENYGTTINIGAKTLSERREVVQRFIDASMEGWDQYLKGPAGGFDTAAANALIKSQNPEMTDELIAFGTRMMNEHGIVRSGDAATLGIGAMTEARWQRFHAAVAEVGVLPRDLDWRKAFDLSLVNKGIGKV</sequence>
<accession>A0A9X0QUD6</accession>
<dbReference type="Gene3D" id="3.40.190.10">
    <property type="entry name" value="Periplasmic binding protein-like II"/>
    <property type="match status" value="2"/>
</dbReference>
<dbReference type="InterPro" id="IPR006311">
    <property type="entry name" value="TAT_signal"/>
</dbReference>
<dbReference type="AlphaFoldDB" id="A0A9X0QUD6"/>
<feature type="domain" description="SsuA/THI5-like" evidence="1">
    <location>
        <begin position="59"/>
        <end position="263"/>
    </location>
</feature>
<dbReference type="Pfam" id="PF09084">
    <property type="entry name" value="NMT1"/>
    <property type="match status" value="1"/>
</dbReference>